<reference evidence="2" key="2">
    <citation type="journal article" date="2023" name="IMA Fungus">
        <title>Comparative genomic study of the Penicillium genus elucidates a diverse pangenome and 15 lateral gene transfer events.</title>
        <authorList>
            <person name="Petersen C."/>
            <person name="Sorensen T."/>
            <person name="Nielsen M.R."/>
            <person name="Sondergaard T.E."/>
            <person name="Sorensen J.L."/>
            <person name="Fitzpatrick D.A."/>
            <person name="Frisvad J.C."/>
            <person name="Nielsen K.L."/>
        </authorList>
    </citation>
    <scope>NUCLEOTIDE SEQUENCE</scope>
    <source>
        <strain evidence="2">IBT 30761</strain>
    </source>
</reference>
<dbReference type="EMBL" id="JAPQKI010000009">
    <property type="protein sequence ID" value="KAJ5090085.1"/>
    <property type="molecule type" value="Genomic_DNA"/>
</dbReference>
<accession>A0A9W9EYA3</accession>
<evidence type="ECO:0000313" key="2">
    <source>
        <dbReference type="EMBL" id="KAJ5090085.1"/>
    </source>
</evidence>
<evidence type="ECO:0000256" key="1">
    <source>
        <dbReference type="SAM" id="SignalP"/>
    </source>
</evidence>
<dbReference type="OrthoDB" id="5342184at2759"/>
<reference evidence="2" key="1">
    <citation type="submission" date="2022-11" db="EMBL/GenBank/DDBJ databases">
        <authorList>
            <person name="Petersen C."/>
        </authorList>
    </citation>
    <scope>NUCLEOTIDE SEQUENCE</scope>
    <source>
        <strain evidence="2">IBT 30761</strain>
    </source>
</reference>
<protein>
    <submittedName>
        <fullName evidence="2">CAZyme family</fullName>
    </submittedName>
</protein>
<evidence type="ECO:0000313" key="3">
    <source>
        <dbReference type="Proteomes" id="UP001149074"/>
    </source>
</evidence>
<keyword evidence="1" id="KW-0732">Signal</keyword>
<feature type="signal peptide" evidence="1">
    <location>
        <begin position="1"/>
        <end position="19"/>
    </location>
</feature>
<sequence>MFGPLVLASFLAFASVVSSTGILLPLYVWPEDDSTWAPVYNAVSSHPDILFQIIVNPDSGPGDSAYPDENIIAGVAKLNSYDNVQVLGYIPTNYAERDISEVIDDISIYSKWSSNKSKNITVSGIFFDEAPNTNDADKISYMQSVSKSAKSGCLSTVVFNPGATLEDGSADGYFEAADLIVEFENSYSAWTTNIPANKFSSSKNYSKDAIILYSAPMTLDYEAVVQEAQSMGLGAAYLTNTDNYMSVETVQKVAASFVQ</sequence>
<dbReference type="Proteomes" id="UP001149074">
    <property type="component" value="Unassembled WGS sequence"/>
</dbReference>
<keyword evidence="3" id="KW-1185">Reference proteome</keyword>
<dbReference type="PANTHER" id="PTHR35040:SF9">
    <property type="entry name" value="4-LIKE CELL SURFACE PROTEIN, PUTATIVE (AFU_ORTHOLOGUE AFUA_4G14080)-RELATED"/>
    <property type="match status" value="1"/>
</dbReference>
<dbReference type="RefSeq" id="XP_056472067.1">
    <property type="nucleotide sequence ID" value="XM_056621261.1"/>
</dbReference>
<dbReference type="PANTHER" id="PTHR35040">
    <property type="match status" value="1"/>
</dbReference>
<name>A0A9W9EYA3_9EURO</name>
<dbReference type="GeneID" id="81360240"/>
<organism evidence="2 3">
    <name type="scientific">Penicillium argentinense</name>
    <dbReference type="NCBI Taxonomy" id="1131581"/>
    <lineage>
        <taxon>Eukaryota</taxon>
        <taxon>Fungi</taxon>
        <taxon>Dikarya</taxon>
        <taxon>Ascomycota</taxon>
        <taxon>Pezizomycotina</taxon>
        <taxon>Eurotiomycetes</taxon>
        <taxon>Eurotiomycetidae</taxon>
        <taxon>Eurotiales</taxon>
        <taxon>Aspergillaceae</taxon>
        <taxon>Penicillium</taxon>
    </lineage>
</organism>
<dbReference type="InterPro" id="IPR021986">
    <property type="entry name" value="Spherulin4"/>
</dbReference>
<dbReference type="AlphaFoldDB" id="A0A9W9EYA3"/>
<feature type="chain" id="PRO_5040833234" evidence="1">
    <location>
        <begin position="20"/>
        <end position="259"/>
    </location>
</feature>
<proteinExistence type="predicted"/>
<comment type="caution">
    <text evidence="2">The sequence shown here is derived from an EMBL/GenBank/DDBJ whole genome shotgun (WGS) entry which is preliminary data.</text>
</comment>
<gene>
    <name evidence="2" type="ORF">N7532_008769</name>
</gene>
<dbReference type="Pfam" id="PF12138">
    <property type="entry name" value="Spherulin4"/>
    <property type="match status" value="1"/>
</dbReference>